<sequence length="579" mass="64371">MGILNLLITAFLLGSGAGTTAFPLLKVACGPRACGMGESFTALSDDATSIFWNPGGLANLKNTELFFTHHEWFQDIRDENLIFALKTPRGTFGSSLLVSSVDNIESRGPDQRKRESLNFSSGIFTLSYGIGLGRNLSVGMSLKGFYDDLGEVTGSGWGMDFGGIYKLYSIVNLGLNLYNLGPDMDYERENIKLPSGIRTGVCIQPEFPVSLLLDFNFPRSGKVELHSGGEVWITNVIALRGGYRNGPQDTELGGFTCGLGIRWEKFNFDYAYVPYGDLGNTHRVSLAMLFPPIKRKTCLLIKVIDSETRVPLRADLKLSGNVSLKATTDSLRGEYKIVGIPEGITDIDVIKGGYHIAFDSAYTKEYESRKKLIELRKIKPGILKGLVLDAERNNPVPALVKCDGKEIKTDDNGVYSFELSAGIYRIEVFPDDTLYIKRGENVSINESAVMEKNFYLLKKKVKLIFDNIHFETAKADIMPDAHPTLDNIGRILAENPELELFIAGHTDSRRISTPEFHDNWALSRARAEAVKDYLVEKFAIEPTRLKTEGYAHTIPLVPNNSPENMAKNRRVEFTIMKSE</sequence>
<evidence type="ECO:0000313" key="7">
    <source>
        <dbReference type="EMBL" id="OYD14250.1"/>
    </source>
</evidence>
<dbReference type="Gene3D" id="2.60.40.1120">
    <property type="entry name" value="Carboxypeptidase-like, regulatory domain"/>
    <property type="match status" value="1"/>
</dbReference>
<dbReference type="InterPro" id="IPR006664">
    <property type="entry name" value="OMP_bac"/>
</dbReference>
<dbReference type="InterPro" id="IPR008969">
    <property type="entry name" value="CarboxyPept-like_regulatory"/>
</dbReference>
<dbReference type="InterPro" id="IPR006665">
    <property type="entry name" value="OmpA-like"/>
</dbReference>
<dbReference type="Pfam" id="PF03687">
    <property type="entry name" value="UPF0164"/>
    <property type="match status" value="1"/>
</dbReference>
<dbReference type="InterPro" id="IPR005362">
    <property type="entry name" value="UPF0164"/>
</dbReference>
<dbReference type="EMBL" id="NOZQ01000197">
    <property type="protein sequence ID" value="OYD14250.1"/>
    <property type="molecule type" value="Genomic_DNA"/>
</dbReference>
<protein>
    <recommendedName>
        <fullName evidence="6">OmpA-like domain-containing protein</fullName>
    </recommendedName>
</protein>
<dbReference type="CDD" id="cd07185">
    <property type="entry name" value="OmpA_C-like"/>
    <property type="match status" value="1"/>
</dbReference>
<dbReference type="PANTHER" id="PTHR30329">
    <property type="entry name" value="STATOR ELEMENT OF FLAGELLAR MOTOR COMPLEX"/>
    <property type="match status" value="1"/>
</dbReference>
<organism evidence="7 8">
    <name type="scientific">candidate division WOR-3 bacterium JGI_Cruoil_03_44_89</name>
    <dbReference type="NCBI Taxonomy" id="1973748"/>
    <lineage>
        <taxon>Bacteria</taxon>
        <taxon>Bacteria division WOR-3</taxon>
    </lineage>
</organism>
<keyword evidence="3 5" id="KW-0472">Membrane</keyword>
<keyword evidence="4" id="KW-0998">Cell outer membrane</keyword>
<reference evidence="7 8" key="1">
    <citation type="submission" date="2017-07" db="EMBL/GenBank/DDBJ databases">
        <title>Recovery of genomes from metagenomes via a dereplication, aggregation, and scoring strategy.</title>
        <authorList>
            <person name="Sieber C.M."/>
            <person name="Probst A.J."/>
            <person name="Sharrar A."/>
            <person name="Thomas B.C."/>
            <person name="Hess M."/>
            <person name="Tringe S.G."/>
            <person name="Banfield J.F."/>
        </authorList>
    </citation>
    <scope>NUCLEOTIDE SEQUENCE [LARGE SCALE GENOMIC DNA]</scope>
    <source>
        <strain evidence="7">JGI_Cruoil_03_44_89</strain>
    </source>
</reference>
<dbReference type="GO" id="GO:0009279">
    <property type="term" value="C:cell outer membrane"/>
    <property type="evidence" value="ECO:0007669"/>
    <property type="project" value="UniProtKB-SubCell"/>
</dbReference>
<evidence type="ECO:0000313" key="8">
    <source>
        <dbReference type="Proteomes" id="UP000215215"/>
    </source>
</evidence>
<dbReference type="InterPro" id="IPR050330">
    <property type="entry name" value="Bact_OuterMem_StrucFunc"/>
</dbReference>
<dbReference type="Gene3D" id="2.40.160.60">
    <property type="entry name" value="Outer membrane protein transport protein (OMPP1/FadL/TodX)"/>
    <property type="match status" value="1"/>
</dbReference>
<dbReference type="SUPFAM" id="SSF56935">
    <property type="entry name" value="Porins"/>
    <property type="match status" value="1"/>
</dbReference>
<evidence type="ECO:0000259" key="6">
    <source>
        <dbReference type="PROSITE" id="PS51123"/>
    </source>
</evidence>
<evidence type="ECO:0000256" key="5">
    <source>
        <dbReference type="PROSITE-ProRule" id="PRU00473"/>
    </source>
</evidence>
<dbReference type="PANTHER" id="PTHR30329:SF21">
    <property type="entry name" value="LIPOPROTEIN YIAD-RELATED"/>
    <property type="match status" value="1"/>
</dbReference>
<dbReference type="PRINTS" id="PR01021">
    <property type="entry name" value="OMPADOMAIN"/>
</dbReference>
<dbReference type="SUPFAM" id="SSF49464">
    <property type="entry name" value="Carboxypeptidase regulatory domain-like"/>
    <property type="match status" value="1"/>
</dbReference>
<accession>A0A235BP21</accession>
<dbReference type="SUPFAM" id="SSF103088">
    <property type="entry name" value="OmpA-like"/>
    <property type="match status" value="1"/>
</dbReference>
<gene>
    <name evidence="7" type="ORF">CH333_08655</name>
</gene>
<name>A0A235BP21_UNCW3</name>
<dbReference type="AlphaFoldDB" id="A0A235BP21"/>
<dbReference type="Pfam" id="PF00691">
    <property type="entry name" value="OmpA"/>
    <property type="match status" value="1"/>
</dbReference>
<comment type="similarity">
    <text evidence="2">Belongs to the UPF0164 family.</text>
</comment>
<evidence type="ECO:0000256" key="1">
    <source>
        <dbReference type="ARBA" id="ARBA00004442"/>
    </source>
</evidence>
<evidence type="ECO:0000256" key="2">
    <source>
        <dbReference type="ARBA" id="ARBA00005846"/>
    </source>
</evidence>
<dbReference type="InterPro" id="IPR036737">
    <property type="entry name" value="OmpA-like_sf"/>
</dbReference>
<comment type="caution">
    <text evidence="7">The sequence shown here is derived from an EMBL/GenBank/DDBJ whole genome shotgun (WGS) entry which is preliminary data.</text>
</comment>
<evidence type="ECO:0000256" key="4">
    <source>
        <dbReference type="ARBA" id="ARBA00023237"/>
    </source>
</evidence>
<dbReference type="NCBIfam" id="NF033709">
    <property type="entry name" value="PorV_fam"/>
    <property type="match status" value="1"/>
</dbReference>
<dbReference type="Gene3D" id="3.30.1330.60">
    <property type="entry name" value="OmpA-like domain"/>
    <property type="match status" value="1"/>
</dbReference>
<proteinExistence type="inferred from homology"/>
<feature type="domain" description="OmpA-like" evidence="6">
    <location>
        <begin position="457"/>
        <end position="579"/>
    </location>
</feature>
<dbReference type="PROSITE" id="PS51123">
    <property type="entry name" value="OMPA_2"/>
    <property type="match status" value="1"/>
</dbReference>
<comment type="subcellular location">
    <subcellularLocation>
        <location evidence="1">Cell outer membrane</location>
    </subcellularLocation>
</comment>
<dbReference type="Proteomes" id="UP000215215">
    <property type="component" value="Unassembled WGS sequence"/>
</dbReference>
<evidence type="ECO:0000256" key="3">
    <source>
        <dbReference type="ARBA" id="ARBA00023136"/>
    </source>
</evidence>